<proteinExistence type="predicted"/>
<organism evidence="2 3">
    <name type="scientific">Datura stramonium</name>
    <name type="common">Jimsonweed</name>
    <name type="synonym">Common thornapple</name>
    <dbReference type="NCBI Taxonomy" id="4076"/>
    <lineage>
        <taxon>Eukaryota</taxon>
        <taxon>Viridiplantae</taxon>
        <taxon>Streptophyta</taxon>
        <taxon>Embryophyta</taxon>
        <taxon>Tracheophyta</taxon>
        <taxon>Spermatophyta</taxon>
        <taxon>Magnoliopsida</taxon>
        <taxon>eudicotyledons</taxon>
        <taxon>Gunneridae</taxon>
        <taxon>Pentapetalae</taxon>
        <taxon>asterids</taxon>
        <taxon>lamiids</taxon>
        <taxon>Solanales</taxon>
        <taxon>Solanaceae</taxon>
        <taxon>Solanoideae</taxon>
        <taxon>Datureae</taxon>
        <taxon>Datura</taxon>
    </lineage>
</organism>
<evidence type="ECO:0000313" key="3">
    <source>
        <dbReference type="Proteomes" id="UP000823775"/>
    </source>
</evidence>
<name>A0ABS8T6S4_DATST</name>
<evidence type="ECO:0000313" key="2">
    <source>
        <dbReference type="EMBL" id="MCD7466686.1"/>
    </source>
</evidence>
<gene>
    <name evidence="2" type="ORF">HAX54_003624</name>
</gene>
<feature type="region of interest" description="Disordered" evidence="1">
    <location>
        <begin position="31"/>
        <end position="50"/>
    </location>
</feature>
<protein>
    <submittedName>
        <fullName evidence="2">Uncharacterized protein</fullName>
    </submittedName>
</protein>
<sequence>MSRNCHMNMVHSGNVRRRVLESHVRYVGRAAHASARGHAEHRQPGAQATQCAGRLAEKERRVAPAPRRDRVRVAVPYHRLPPINIQVCALTFTLNISQIDSNVHSDDSP</sequence>
<reference evidence="2 3" key="1">
    <citation type="journal article" date="2021" name="BMC Genomics">
        <title>Datura genome reveals duplications of psychoactive alkaloid biosynthetic genes and high mutation rate following tissue culture.</title>
        <authorList>
            <person name="Rajewski A."/>
            <person name="Carter-House D."/>
            <person name="Stajich J."/>
            <person name="Litt A."/>
        </authorList>
    </citation>
    <scope>NUCLEOTIDE SEQUENCE [LARGE SCALE GENOMIC DNA]</scope>
    <source>
        <strain evidence="2">AR-01</strain>
    </source>
</reference>
<evidence type="ECO:0000256" key="1">
    <source>
        <dbReference type="SAM" id="MobiDB-lite"/>
    </source>
</evidence>
<comment type="caution">
    <text evidence="2">The sequence shown here is derived from an EMBL/GenBank/DDBJ whole genome shotgun (WGS) entry which is preliminary data.</text>
</comment>
<accession>A0ABS8T6S4</accession>
<keyword evidence="3" id="KW-1185">Reference proteome</keyword>
<dbReference type="Proteomes" id="UP000823775">
    <property type="component" value="Unassembled WGS sequence"/>
</dbReference>
<dbReference type="EMBL" id="JACEIK010001165">
    <property type="protein sequence ID" value="MCD7466686.1"/>
    <property type="molecule type" value="Genomic_DNA"/>
</dbReference>